<dbReference type="RefSeq" id="WP_348715499.1">
    <property type="nucleotide sequence ID" value="NZ_CAXJIO010000011.1"/>
</dbReference>
<sequence length="516" mass="54357">MKKSKEELKQFFETGDKPSQEQYADLIDSYIDAKQPQGEANRRFVIDETGEVSVTSEQKSPSYQAGTNISIDNADPNNPVINATVGETVDTSNLVPFTGGVKQLDLANDIKLGSLLTKVGKARHNVYLKDKATGNNIVKHQNEYWDGSKWLPTSGMMIGFNTGINNTGVNASGYGTNSLKDNTGINSSGFGNGALQNNVGANSSGFGVSALFNNTGVNASGFGLNALSSNTGHYVNAVGINTMLLNTGDNSNAFGSGALSNNLGDRSNGFGNYALQFNTQYDCNGFGYHALNKNSGINSNGIGTNALRYNSGNDSNGIGNSALINNLGARSIGIGSYALRYNEGGDNIAIGYSSFGSFYPDISKAKTILSSEVDINNNRVTMLNHGFGNNGSLVNLRYSTTGTAIGGLNINGIFVFKIIDSNTLEASSNLINEGSGQHTFTPQYTFVNTTTIGNNSQPTKSNQIVLGNTSLNEVTTSGDYVSTGIGGKGLILTTPDGTKQYRISVDNSGSIITTLI</sequence>
<evidence type="ECO:0000313" key="3">
    <source>
        <dbReference type="Proteomes" id="UP001497527"/>
    </source>
</evidence>
<evidence type="ECO:0000256" key="1">
    <source>
        <dbReference type="SAM" id="MobiDB-lite"/>
    </source>
</evidence>
<protein>
    <submittedName>
        <fullName evidence="2">Uncharacterized protein</fullName>
    </submittedName>
</protein>
<name>A0ABM9P9R3_9FLAO</name>
<feature type="compositionally biased region" description="Polar residues" evidence="1">
    <location>
        <begin position="52"/>
        <end position="75"/>
    </location>
</feature>
<proteinExistence type="predicted"/>
<dbReference type="Proteomes" id="UP001497527">
    <property type="component" value="Unassembled WGS sequence"/>
</dbReference>
<reference evidence="2 3" key="1">
    <citation type="submission" date="2024-05" db="EMBL/GenBank/DDBJ databases">
        <authorList>
            <person name="Duchaud E."/>
        </authorList>
    </citation>
    <scope>NUCLEOTIDE SEQUENCE [LARGE SCALE GENOMIC DNA]</scope>
    <source>
        <strain evidence="2">Ena-SAMPLE-TAB-13-05-2024-13:56:06:370-140308</strain>
    </source>
</reference>
<keyword evidence="3" id="KW-1185">Reference proteome</keyword>
<feature type="region of interest" description="Disordered" evidence="1">
    <location>
        <begin position="51"/>
        <end position="75"/>
    </location>
</feature>
<accession>A0ABM9P9R3</accession>
<comment type="caution">
    <text evidence="2">The sequence shown here is derived from an EMBL/GenBank/DDBJ whole genome shotgun (WGS) entry which is preliminary data.</text>
</comment>
<dbReference type="EMBL" id="CAXJIO010000011">
    <property type="protein sequence ID" value="CAL2102323.1"/>
    <property type="molecule type" value="Genomic_DNA"/>
</dbReference>
<gene>
    <name evidence="2" type="ORF">T190423A01A_20074</name>
</gene>
<evidence type="ECO:0000313" key="2">
    <source>
        <dbReference type="EMBL" id="CAL2102323.1"/>
    </source>
</evidence>
<organism evidence="2 3">
    <name type="scientific">Tenacibaculum polynesiense</name>
    <dbReference type="NCBI Taxonomy" id="3137857"/>
    <lineage>
        <taxon>Bacteria</taxon>
        <taxon>Pseudomonadati</taxon>
        <taxon>Bacteroidota</taxon>
        <taxon>Flavobacteriia</taxon>
        <taxon>Flavobacteriales</taxon>
        <taxon>Flavobacteriaceae</taxon>
        <taxon>Tenacibaculum</taxon>
    </lineage>
</organism>